<dbReference type="InterPro" id="IPR043128">
    <property type="entry name" value="Rev_trsase/Diguanyl_cyclase"/>
</dbReference>
<dbReference type="PANTHER" id="PTHR44591">
    <property type="entry name" value="STRESS RESPONSE REGULATOR PROTEIN 1"/>
    <property type="match status" value="1"/>
</dbReference>
<evidence type="ECO:0000259" key="3">
    <source>
        <dbReference type="PROSITE" id="PS50110"/>
    </source>
</evidence>
<dbReference type="SUPFAM" id="SSF52172">
    <property type="entry name" value="CheY-like"/>
    <property type="match status" value="1"/>
</dbReference>
<dbReference type="SUPFAM" id="SSF55073">
    <property type="entry name" value="Nucleotide cyclase"/>
    <property type="match status" value="1"/>
</dbReference>
<feature type="domain" description="Response regulatory" evidence="3">
    <location>
        <begin position="10"/>
        <end position="129"/>
    </location>
</feature>
<dbReference type="Proteomes" id="UP000029385">
    <property type="component" value="Unassembled WGS sequence"/>
</dbReference>
<evidence type="ECO:0000259" key="4">
    <source>
        <dbReference type="PROSITE" id="PS50887"/>
    </source>
</evidence>
<dbReference type="Pfam" id="PF00072">
    <property type="entry name" value="Response_reg"/>
    <property type="match status" value="1"/>
</dbReference>
<dbReference type="InterPro" id="IPR000160">
    <property type="entry name" value="GGDEF_dom"/>
</dbReference>
<dbReference type="OrthoDB" id="9800897at2"/>
<dbReference type="Pfam" id="PF00990">
    <property type="entry name" value="GGDEF"/>
    <property type="match status" value="1"/>
</dbReference>
<dbReference type="AlphaFoldDB" id="A0A091APG5"/>
<dbReference type="SMART" id="SM00448">
    <property type="entry name" value="REC"/>
    <property type="match status" value="1"/>
</dbReference>
<proteinExistence type="predicted"/>
<dbReference type="InterPro" id="IPR050595">
    <property type="entry name" value="Bact_response_regulator"/>
</dbReference>
<dbReference type="SMART" id="SM00267">
    <property type="entry name" value="GGDEF"/>
    <property type="match status" value="1"/>
</dbReference>
<dbReference type="eggNOG" id="COG3706">
    <property type="taxonomic scope" value="Bacteria"/>
</dbReference>
<evidence type="ECO:0008006" key="7">
    <source>
        <dbReference type="Google" id="ProtNLM"/>
    </source>
</evidence>
<dbReference type="InterPro" id="IPR001789">
    <property type="entry name" value="Sig_transdc_resp-reg_receiver"/>
</dbReference>
<feature type="modified residue" description="4-aspartylphosphate" evidence="2">
    <location>
        <position position="59"/>
    </location>
</feature>
<evidence type="ECO:0000313" key="6">
    <source>
        <dbReference type="Proteomes" id="UP000029385"/>
    </source>
</evidence>
<dbReference type="EMBL" id="AVCI01000045">
    <property type="protein sequence ID" value="KFN41012.1"/>
    <property type="molecule type" value="Genomic_DNA"/>
</dbReference>
<dbReference type="RefSeq" id="WP_022967704.1">
    <property type="nucleotide sequence ID" value="NZ_ATVD01000001.1"/>
</dbReference>
<dbReference type="CDD" id="cd01949">
    <property type="entry name" value="GGDEF"/>
    <property type="match status" value="1"/>
</dbReference>
<organism evidence="5 6">
    <name type="scientific">Arenimonas oryziterrae DSM 21050 = YC6267</name>
    <dbReference type="NCBI Taxonomy" id="1121015"/>
    <lineage>
        <taxon>Bacteria</taxon>
        <taxon>Pseudomonadati</taxon>
        <taxon>Pseudomonadota</taxon>
        <taxon>Gammaproteobacteria</taxon>
        <taxon>Lysobacterales</taxon>
        <taxon>Lysobacteraceae</taxon>
        <taxon>Arenimonas</taxon>
    </lineage>
</organism>
<gene>
    <name evidence="5" type="ORF">N789_03780</name>
</gene>
<dbReference type="PROSITE" id="PS50887">
    <property type="entry name" value="GGDEF"/>
    <property type="match status" value="1"/>
</dbReference>
<accession>A0A091APG5</accession>
<dbReference type="PATRIC" id="fig|1121015.4.peg.2436"/>
<keyword evidence="1 2" id="KW-0597">Phosphoprotein</keyword>
<name>A0A091APG5_9GAMM</name>
<feature type="domain" description="GGDEF" evidence="4">
    <location>
        <begin position="172"/>
        <end position="305"/>
    </location>
</feature>
<evidence type="ECO:0000256" key="2">
    <source>
        <dbReference type="PROSITE-ProRule" id="PRU00169"/>
    </source>
</evidence>
<protein>
    <recommendedName>
        <fullName evidence="7">Response regulatory domain-containing protein</fullName>
    </recommendedName>
</protein>
<dbReference type="Gene3D" id="3.30.70.270">
    <property type="match status" value="1"/>
</dbReference>
<dbReference type="InterPro" id="IPR029787">
    <property type="entry name" value="Nucleotide_cyclase"/>
</dbReference>
<dbReference type="STRING" id="1121015.GCA_000420545_00030"/>
<dbReference type="PANTHER" id="PTHR44591:SF3">
    <property type="entry name" value="RESPONSE REGULATORY DOMAIN-CONTAINING PROTEIN"/>
    <property type="match status" value="1"/>
</dbReference>
<evidence type="ECO:0000313" key="5">
    <source>
        <dbReference type="EMBL" id="KFN41012.1"/>
    </source>
</evidence>
<dbReference type="InterPro" id="IPR011006">
    <property type="entry name" value="CheY-like_superfamily"/>
</dbReference>
<sequence>MSDEASTKTRVLVVDDSKLMQKAAMKMLGGEFDIVIANDGLEAWAQLEADDSIQVVFTDLTMPRCDGYELLRMIRAAGDTGLSHLPVIVVTGAENDESARLQALNGGATDFITKPFTSVDLLARARAHANYQRITKQLQAQTTLDALTGLANKSGFLERLQQDIAYARRHDHLLTLVCLEIDGFRDIFLKRGKTVAEPLAVHVARLLRERIRKEDTAGRIGLGGFALSLPAGKPDGIEGMVERLCAEIAAHPPEVDGEIVPITVSAAVYSPEVHLGPTAPEALERCQTQLEARRAGKVAQTTEKAPVKVPVKAPEPAAPVAAKAVETPAAAPAPPAAEPVALDPLLEQVRLGNKQPALEKMPQILNRLLPIFRLLSANQRAQLIQFLQQLSG</sequence>
<evidence type="ECO:0000256" key="1">
    <source>
        <dbReference type="ARBA" id="ARBA00022553"/>
    </source>
</evidence>
<dbReference type="Gene3D" id="3.40.50.2300">
    <property type="match status" value="1"/>
</dbReference>
<comment type="caution">
    <text evidence="5">The sequence shown here is derived from an EMBL/GenBank/DDBJ whole genome shotgun (WGS) entry which is preliminary data.</text>
</comment>
<dbReference type="PROSITE" id="PS50110">
    <property type="entry name" value="RESPONSE_REGULATORY"/>
    <property type="match status" value="1"/>
</dbReference>
<reference evidence="5 6" key="1">
    <citation type="submission" date="2013-09" db="EMBL/GenBank/DDBJ databases">
        <title>Genome sequencing of Arenimonas oryziterrae.</title>
        <authorList>
            <person name="Chen F."/>
            <person name="Wang G."/>
        </authorList>
    </citation>
    <scope>NUCLEOTIDE SEQUENCE [LARGE SCALE GENOMIC DNA]</scope>
    <source>
        <strain evidence="5 6">YC6267</strain>
    </source>
</reference>
<keyword evidence="6" id="KW-1185">Reference proteome</keyword>
<dbReference type="NCBIfam" id="TIGR00254">
    <property type="entry name" value="GGDEF"/>
    <property type="match status" value="1"/>
</dbReference>
<dbReference type="GO" id="GO:0000160">
    <property type="term" value="P:phosphorelay signal transduction system"/>
    <property type="evidence" value="ECO:0007669"/>
    <property type="project" value="InterPro"/>
</dbReference>